<name>A0AAW1XB91_RUBAR</name>
<keyword evidence="2" id="KW-1133">Transmembrane helix</keyword>
<feature type="transmembrane region" description="Helical" evidence="2">
    <location>
        <begin position="52"/>
        <end position="71"/>
    </location>
</feature>
<keyword evidence="4" id="KW-1185">Reference proteome</keyword>
<dbReference type="EMBL" id="JBEDUW010000004">
    <property type="protein sequence ID" value="KAK9933431.1"/>
    <property type="molecule type" value="Genomic_DNA"/>
</dbReference>
<keyword evidence="2" id="KW-0812">Transmembrane</keyword>
<gene>
    <name evidence="3" type="ORF">M0R45_020629</name>
</gene>
<feature type="transmembrane region" description="Helical" evidence="2">
    <location>
        <begin position="20"/>
        <end position="40"/>
    </location>
</feature>
<proteinExistence type="predicted"/>
<keyword evidence="2" id="KW-0472">Membrane</keyword>
<protein>
    <submittedName>
        <fullName evidence="3">Uncharacterized protein</fullName>
    </submittedName>
</protein>
<dbReference type="InterPro" id="IPR038944">
    <property type="entry name" value="OEP7-like"/>
</dbReference>
<dbReference type="PANTHER" id="PTHR33982:SF4">
    <property type="entry name" value="TRANSMEMBRANE PROTEIN"/>
    <property type="match status" value="1"/>
</dbReference>
<feature type="region of interest" description="Disordered" evidence="1">
    <location>
        <begin position="86"/>
        <end position="108"/>
    </location>
</feature>
<sequence length="108" mass="11903">MKLQNEFHKTVSFNLFFSSFIALSLQSVVSLQSVALVSLGRRATMRERRTVNAMRSAVVVLGALAFGYLTLQLGFKPYLERAQIAAEQSEPSSSSSEQQPNSSSARPF</sequence>
<dbReference type="AlphaFoldDB" id="A0AAW1XB91"/>
<evidence type="ECO:0000313" key="4">
    <source>
        <dbReference type="Proteomes" id="UP001457282"/>
    </source>
</evidence>
<dbReference type="Proteomes" id="UP001457282">
    <property type="component" value="Unassembled WGS sequence"/>
</dbReference>
<comment type="caution">
    <text evidence="3">The sequence shown here is derived from an EMBL/GenBank/DDBJ whole genome shotgun (WGS) entry which is preliminary data.</text>
</comment>
<dbReference type="PANTHER" id="PTHR33982">
    <property type="entry name" value="OUTER ENVELOPE MEMBRANE PROTEIN 7-RELATED"/>
    <property type="match status" value="1"/>
</dbReference>
<evidence type="ECO:0000256" key="1">
    <source>
        <dbReference type="SAM" id="MobiDB-lite"/>
    </source>
</evidence>
<evidence type="ECO:0000256" key="2">
    <source>
        <dbReference type="SAM" id="Phobius"/>
    </source>
</evidence>
<organism evidence="3 4">
    <name type="scientific">Rubus argutus</name>
    <name type="common">Southern blackberry</name>
    <dbReference type="NCBI Taxonomy" id="59490"/>
    <lineage>
        <taxon>Eukaryota</taxon>
        <taxon>Viridiplantae</taxon>
        <taxon>Streptophyta</taxon>
        <taxon>Embryophyta</taxon>
        <taxon>Tracheophyta</taxon>
        <taxon>Spermatophyta</taxon>
        <taxon>Magnoliopsida</taxon>
        <taxon>eudicotyledons</taxon>
        <taxon>Gunneridae</taxon>
        <taxon>Pentapetalae</taxon>
        <taxon>rosids</taxon>
        <taxon>fabids</taxon>
        <taxon>Rosales</taxon>
        <taxon>Rosaceae</taxon>
        <taxon>Rosoideae</taxon>
        <taxon>Rosoideae incertae sedis</taxon>
        <taxon>Rubus</taxon>
    </lineage>
</organism>
<accession>A0AAW1XB91</accession>
<evidence type="ECO:0000313" key="3">
    <source>
        <dbReference type="EMBL" id="KAK9933431.1"/>
    </source>
</evidence>
<reference evidence="3 4" key="1">
    <citation type="journal article" date="2023" name="G3 (Bethesda)">
        <title>A chromosome-length genome assembly and annotation of blackberry (Rubus argutus, cv. 'Hillquist').</title>
        <authorList>
            <person name="Bruna T."/>
            <person name="Aryal R."/>
            <person name="Dudchenko O."/>
            <person name="Sargent D.J."/>
            <person name="Mead D."/>
            <person name="Buti M."/>
            <person name="Cavallini A."/>
            <person name="Hytonen T."/>
            <person name="Andres J."/>
            <person name="Pham M."/>
            <person name="Weisz D."/>
            <person name="Mascagni F."/>
            <person name="Usai G."/>
            <person name="Natali L."/>
            <person name="Bassil N."/>
            <person name="Fernandez G.E."/>
            <person name="Lomsadze A."/>
            <person name="Armour M."/>
            <person name="Olukolu B."/>
            <person name="Poorten T."/>
            <person name="Britton C."/>
            <person name="Davik J."/>
            <person name="Ashrafi H."/>
            <person name="Aiden E.L."/>
            <person name="Borodovsky M."/>
            <person name="Worthington M."/>
        </authorList>
    </citation>
    <scope>NUCLEOTIDE SEQUENCE [LARGE SCALE GENOMIC DNA]</scope>
    <source>
        <strain evidence="3">PI 553951</strain>
    </source>
</reference>